<keyword evidence="1" id="KW-0238">DNA-binding</keyword>
<dbReference type="Proteomes" id="UP001500274">
    <property type="component" value="Unassembled WGS sequence"/>
</dbReference>
<evidence type="ECO:0000313" key="5">
    <source>
        <dbReference type="Proteomes" id="UP001500274"/>
    </source>
</evidence>
<reference evidence="4 5" key="1">
    <citation type="journal article" date="2019" name="Int. J. Syst. Evol. Microbiol.">
        <title>The Global Catalogue of Microorganisms (GCM) 10K type strain sequencing project: providing services to taxonomists for standard genome sequencing and annotation.</title>
        <authorList>
            <consortium name="The Broad Institute Genomics Platform"/>
            <consortium name="The Broad Institute Genome Sequencing Center for Infectious Disease"/>
            <person name="Wu L."/>
            <person name="Ma J."/>
        </authorList>
    </citation>
    <scope>NUCLEOTIDE SEQUENCE [LARGE SCALE GENOMIC DNA]</scope>
    <source>
        <strain evidence="4 5">JCM 16365</strain>
    </source>
</reference>
<evidence type="ECO:0000313" key="4">
    <source>
        <dbReference type="EMBL" id="GAA2570728.1"/>
    </source>
</evidence>
<evidence type="ECO:0000256" key="1">
    <source>
        <dbReference type="ARBA" id="ARBA00023125"/>
    </source>
</evidence>
<dbReference type="PANTHER" id="PTHR30461">
    <property type="entry name" value="DNA-INVERTASE FROM LAMBDOID PROPHAGE"/>
    <property type="match status" value="1"/>
</dbReference>
<dbReference type="RefSeq" id="WP_344226918.1">
    <property type="nucleotide sequence ID" value="NZ_BAAARI010000003.1"/>
</dbReference>
<comment type="caution">
    <text evidence="4">The sequence shown here is derived from an EMBL/GenBank/DDBJ whole genome shotgun (WGS) entry which is preliminary data.</text>
</comment>
<evidence type="ECO:0000256" key="2">
    <source>
        <dbReference type="ARBA" id="ARBA00023172"/>
    </source>
</evidence>
<dbReference type="InterPro" id="IPR050639">
    <property type="entry name" value="SSR_resolvase"/>
</dbReference>
<proteinExistence type="predicted"/>
<evidence type="ECO:0000259" key="3">
    <source>
        <dbReference type="PROSITE" id="PS51736"/>
    </source>
</evidence>
<feature type="domain" description="Resolvase/invertase-type recombinase catalytic" evidence="3">
    <location>
        <begin position="9"/>
        <end position="147"/>
    </location>
</feature>
<dbReference type="InterPro" id="IPR006119">
    <property type="entry name" value="Resolv_N"/>
</dbReference>
<dbReference type="EMBL" id="BAAARI010000003">
    <property type="protein sequence ID" value="GAA2570728.1"/>
    <property type="molecule type" value="Genomic_DNA"/>
</dbReference>
<dbReference type="SMART" id="SM00857">
    <property type="entry name" value="Resolvase"/>
    <property type="match status" value="1"/>
</dbReference>
<dbReference type="SUPFAM" id="SSF53041">
    <property type="entry name" value="Resolvase-like"/>
    <property type="match status" value="1"/>
</dbReference>
<sequence>MQNDTSTGLTVAYLRVSIAGQSNGLESQLAAIKKALGGDPDRVYSDEWSGRSMDRPGLTRMLDALRPGDTLIVYSLSRLGRSALEAMSTVQRLADNGVVVRSVTEAVDTGTPAGRAFLGICLIIAELEVSLIRERTQAGLAAARAKGRVGGAKKRLTPAQARSILRAYEAGERMPDIAEEYGLSVRSCWRYLSQAKASRAKVQGTAA</sequence>
<gene>
    <name evidence="4" type="ORF">GCM10009862_06890</name>
</gene>
<keyword evidence="5" id="KW-1185">Reference proteome</keyword>
<protein>
    <submittedName>
        <fullName evidence="4">Recombinase family protein</fullName>
    </submittedName>
</protein>
<dbReference type="PANTHER" id="PTHR30461:SF2">
    <property type="entry name" value="SERINE RECOMBINASE PINE-RELATED"/>
    <property type="match status" value="1"/>
</dbReference>
<dbReference type="CDD" id="cd03768">
    <property type="entry name" value="SR_ResInv"/>
    <property type="match status" value="1"/>
</dbReference>
<keyword evidence="2" id="KW-0233">DNA recombination</keyword>
<dbReference type="Gene3D" id="3.40.50.1390">
    <property type="entry name" value="Resolvase, N-terminal catalytic domain"/>
    <property type="match status" value="1"/>
</dbReference>
<organism evidence="4 5">
    <name type="scientific">Microbacterium binotii</name>
    <dbReference type="NCBI Taxonomy" id="462710"/>
    <lineage>
        <taxon>Bacteria</taxon>
        <taxon>Bacillati</taxon>
        <taxon>Actinomycetota</taxon>
        <taxon>Actinomycetes</taxon>
        <taxon>Micrococcales</taxon>
        <taxon>Microbacteriaceae</taxon>
        <taxon>Microbacterium</taxon>
    </lineage>
</organism>
<dbReference type="PROSITE" id="PS51736">
    <property type="entry name" value="RECOMBINASES_3"/>
    <property type="match status" value="1"/>
</dbReference>
<dbReference type="InterPro" id="IPR036162">
    <property type="entry name" value="Resolvase-like_N_sf"/>
</dbReference>
<accession>A0ABN3P6L4</accession>
<dbReference type="Pfam" id="PF00239">
    <property type="entry name" value="Resolvase"/>
    <property type="match status" value="1"/>
</dbReference>
<name>A0ABN3P6L4_9MICO</name>